<dbReference type="InterPro" id="IPR038026">
    <property type="entry name" value="MtlR-like_sf"/>
</dbReference>
<dbReference type="SUPFAM" id="SSF158668">
    <property type="entry name" value="MtlR-like"/>
    <property type="match status" value="1"/>
</dbReference>
<dbReference type="AlphaFoldDB" id="A0A917DSA8"/>
<proteinExistence type="predicted"/>
<protein>
    <submittedName>
        <fullName evidence="1">Uncharacterized protein</fullName>
    </submittedName>
</protein>
<evidence type="ECO:0000313" key="2">
    <source>
        <dbReference type="Proteomes" id="UP000612349"/>
    </source>
</evidence>
<comment type="caution">
    <text evidence="1">The sequence shown here is derived from an EMBL/GenBank/DDBJ whole genome shotgun (WGS) entry which is preliminary data.</text>
</comment>
<dbReference type="OrthoDB" id="9814134at2"/>
<accession>A0A917DSA8</accession>
<sequence>MQQAFHEDEHYQRLRDYLAASSKETDRGHTLVVASLLEEMLEEILKGFLLEGSATENLFKSPYAPFSTLSAKAAASRALGLISDEEARDIDLMCSFEDSRVRDRANELQVGMGYLDKLEDGHESKVTDPKQRFAMVALSLVTALYNRAHYVARERLKDRQWPQ</sequence>
<organism evidence="1 2">
    <name type="scientific">Croceicoccus mobilis</name>
    <dbReference type="NCBI Taxonomy" id="1703339"/>
    <lineage>
        <taxon>Bacteria</taxon>
        <taxon>Pseudomonadati</taxon>
        <taxon>Pseudomonadota</taxon>
        <taxon>Alphaproteobacteria</taxon>
        <taxon>Sphingomonadales</taxon>
        <taxon>Erythrobacteraceae</taxon>
        <taxon>Croceicoccus</taxon>
    </lineage>
</organism>
<dbReference type="RefSeq" id="WP_066776705.1">
    <property type="nucleotide sequence ID" value="NZ_BMIP01000002.1"/>
</dbReference>
<keyword evidence="2" id="KW-1185">Reference proteome</keyword>
<dbReference type="EMBL" id="BMIP01000002">
    <property type="protein sequence ID" value="GGD62197.1"/>
    <property type="molecule type" value="Genomic_DNA"/>
</dbReference>
<name>A0A917DSA8_9SPHN</name>
<evidence type="ECO:0000313" key="1">
    <source>
        <dbReference type="EMBL" id="GGD62197.1"/>
    </source>
</evidence>
<reference evidence="1" key="2">
    <citation type="submission" date="2020-09" db="EMBL/GenBank/DDBJ databases">
        <authorList>
            <person name="Sun Q."/>
            <person name="Zhou Y."/>
        </authorList>
    </citation>
    <scope>NUCLEOTIDE SEQUENCE</scope>
    <source>
        <strain evidence="1">CGMCC 1.15360</strain>
    </source>
</reference>
<reference evidence="1" key="1">
    <citation type="journal article" date="2014" name="Int. J. Syst. Evol. Microbiol.">
        <title>Complete genome sequence of Corynebacterium casei LMG S-19264T (=DSM 44701T), isolated from a smear-ripened cheese.</title>
        <authorList>
            <consortium name="US DOE Joint Genome Institute (JGI-PGF)"/>
            <person name="Walter F."/>
            <person name="Albersmeier A."/>
            <person name="Kalinowski J."/>
            <person name="Ruckert C."/>
        </authorList>
    </citation>
    <scope>NUCLEOTIDE SEQUENCE</scope>
    <source>
        <strain evidence="1">CGMCC 1.15360</strain>
    </source>
</reference>
<dbReference type="Gene3D" id="1.20.120.330">
    <property type="entry name" value="Nucleotidyltransferases domain 2"/>
    <property type="match status" value="1"/>
</dbReference>
<dbReference type="Proteomes" id="UP000612349">
    <property type="component" value="Unassembled WGS sequence"/>
</dbReference>
<gene>
    <name evidence="1" type="ORF">GCM10010990_09510</name>
</gene>